<dbReference type="Gene3D" id="3.40.50.80">
    <property type="entry name" value="Nucleotide-binding domain of ferredoxin-NADP reductase (FNR) module"/>
    <property type="match status" value="1"/>
</dbReference>
<evidence type="ECO:0000256" key="7">
    <source>
        <dbReference type="ARBA" id="ARBA00022723"/>
    </source>
</evidence>
<reference evidence="21 22" key="1">
    <citation type="journal article" date="2011" name="PLoS Genet.">
        <title>Genomic analysis of the necrotrophic fungal pathogens Sclerotinia sclerotiorum and Botrytis cinerea.</title>
        <authorList>
            <person name="Amselem J."/>
            <person name="Cuomo C.A."/>
            <person name="van Kan J.A."/>
            <person name="Viaud M."/>
            <person name="Benito E.P."/>
            <person name="Couloux A."/>
            <person name="Coutinho P.M."/>
            <person name="de Vries R.P."/>
            <person name="Dyer P.S."/>
            <person name="Fillinger S."/>
            <person name="Fournier E."/>
            <person name="Gout L."/>
            <person name="Hahn M."/>
            <person name="Kohn L."/>
            <person name="Lapalu N."/>
            <person name="Plummer K.M."/>
            <person name="Pradier J.M."/>
            <person name="Quevillon E."/>
            <person name="Sharon A."/>
            <person name="Simon A."/>
            <person name="ten Have A."/>
            <person name="Tudzynski B."/>
            <person name="Tudzynski P."/>
            <person name="Wincker P."/>
            <person name="Andrew M."/>
            <person name="Anthouard V."/>
            <person name="Beever R.E."/>
            <person name="Beffa R."/>
            <person name="Benoit I."/>
            <person name="Bouzid O."/>
            <person name="Brault B."/>
            <person name="Chen Z."/>
            <person name="Choquer M."/>
            <person name="Collemare J."/>
            <person name="Cotton P."/>
            <person name="Danchin E.G."/>
            <person name="Da Silva C."/>
            <person name="Gautier A."/>
            <person name="Giraud C."/>
            <person name="Giraud T."/>
            <person name="Gonzalez C."/>
            <person name="Grossetete S."/>
            <person name="Guldener U."/>
            <person name="Henrissat B."/>
            <person name="Howlett B.J."/>
            <person name="Kodira C."/>
            <person name="Kretschmer M."/>
            <person name="Lappartient A."/>
            <person name="Leroch M."/>
            <person name="Levis C."/>
            <person name="Mauceli E."/>
            <person name="Neuveglise C."/>
            <person name="Oeser B."/>
            <person name="Pearson M."/>
            <person name="Poulain J."/>
            <person name="Poussereau N."/>
            <person name="Quesneville H."/>
            <person name="Rascle C."/>
            <person name="Schumacher J."/>
            <person name="Segurens B."/>
            <person name="Sexton A."/>
            <person name="Silva E."/>
            <person name="Sirven C."/>
            <person name="Soanes D.M."/>
            <person name="Talbot N.J."/>
            <person name="Templeton M."/>
            <person name="Yandava C."/>
            <person name="Yarden O."/>
            <person name="Zeng Q."/>
            <person name="Rollins J.A."/>
            <person name="Lebrun M.H."/>
            <person name="Dickman M."/>
        </authorList>
    </citation>
    <scope>NUCLEOTIDE SEQUENCE [LARGE SCALE GENOMIC DNA]</scope>
    <source>
        <strain evidence="21 22">B05.10</strain>
    </source>
</reference>
<name>A0A384J7S1_BOTFB</name>
<evidence type="ECO:0000256" key="15">
    <source>
        <dbReference type="ARBA" id="ARBA00047827"/>
    </source>
</evidence>
<sequence>MTEIIPIPEPKGWPIINHLVGVIDNENPTESFKHLAEQLGRIYRLRLINIPITFVSSYKYINELCNEKKFRKVPGGIFKELRDAANDGLITAYLDEENWGIAHRVLMPAFGPSAVHGMFDDMHDIAAQLTMKWARLGKYESFVPAEDFTRLAMDTLALCSMDYRFNSFYGRETHPFLEAMARTLLRSRYRARRLNIPIVKFFYQQETKQWYEDIALLREVSDSIIRHRIKHPSPRKDLVAAMLTHKDPMTGKVMTEKSTTDNALSFLVAGHETTAGLLSFTLYYLLKDPRVYNKAREDIDNVVGEGRIRVEHLSKLPYIEAILREVLRLEPPLPVFSVRPYEDTLVDGRFLVKKDEGCVLLLKHAHRDKEVYGEDADEFRPERMLDEHFNKLPPGAFKPFGNGQRACIGRNFALQEANLMLVMLLQNFDLALDDPSYELQIKQTLTMKPKNFKIRANLRDGLTPITLQQRLLYGTSTLTATQEARKELRNVAATAQFKPLTVLYGSNAGTCAQLAQLLGSHARSHGFNAVTIETLDAAVEKVPNDHPVIFITTSYEGQPTDNAKRFFSWLETSSGKFLDGISYAVYGLGHHDWVSTFHKIPKALDARLEQAGGERLLPLQLDDVGDSDIFSAFDTWEEDVFWPTLEKQYGVINANHESHDVDELDTKLVSLRKTTLSYFVSEAQVVSSKILTAPGEPVKKHLEIKLPANMPYQVGDYLLTLPKNPPETVERVLKHFQISRDTQNNTFPRIESYTLTTVESIESYVELSHPASKKAMAVLVDATKNEQVKQKLQEMAMELYSSEIESKYISVLDLLEAFPGIELSLNSFLALLPPLKLRQYSISSSPLWKPNHATLTFSLLDAPSLAHQGRHHGVATSYLNSLQNGDSVRVAVRPCHDAFRPPLITEDTPIIMIGAGSGLAPFRGFIQQRSLLTLNGAKLPKAYLFQGCREPGNDDIYADDLSTWEDEGVVKIHRAYSRTPEKAGGYKYVQDVVLGESMKIVELWKEGAKLYICGSHKMGETVAEAVQKILSEADLVEGENVKWWWEKMRNDRYAVDVFD</sequence>
<dbReference type="Pfam" id="PF00175">
    <property type="entry name" value="NAD_binding_1"/>
    <property type="match status" value="1"/>
</dbReference>
<evidence type="ECO:0000259" key="19">
    <source>
        <dbReference type="PROSITE" id="PS50902"/>
    </source>
</evidence>
<dbReference type="SUPFAM" id="SSF48264">
    <property type="entry name" value="Cytochrome P450"/>
    <property type="match status" value="1"/>
</dbReference>
<dbReference type="InterPro" id="IPR029039">
    <property type="entry name" value="Flavoprotein-like_sf"/>
</dbReference>
<dbReference type="SUPFAM" id="SSF52218">
    <property type="entry name" value="Flavoproteins"/>
    <property type="match status" value="1"/>
</dbReference>
<dbReference type="Gene3D" id="1.20.990.10">
    <property type="entry name" value="NADPH-cytochrome p450 Reductase, Chain A, domain 3"/>
    <property type="match status" value="1"/>
</dbReference>
<dbReference type="Pfam" id="PF00258">
    <property type="entry name" value="Flavodoxin_1"/>
    <property type="match status" value="1"/>
</dbReference>
<dbReference type="PRINTS" id="PR00385">
    <property type="entry name" value="P450"/>
</dbReference>
<dbReference type="InterPro" id="IPR017927">
    <property type="entry name" value="FAD-bd_FR_type"/>
</dbReference>
<dbReference type="GO" id="GO:0003958">
    <property type="term" value="F:NADPH-hemoprotein reductase activity"/>
    <property type="evidence" value="ECO:0007669"/>
    <property type="project" value="UniProtKB-UniRule"/>
</dbReference>
<keyword evidence="6 17" id="KW-0288">FMN</keyword>
<evidence type="ECO:0000256" key="13">
    <source>
        <dbReference type="ARBA" id="ARBA00023026"/>
    </source>
</evidence>
<protein>
    <recommendedName>
        <fullName evidence="17">Bifunctional cytochrome P450/NADPH--P450 reductase</fullName>
    </recommendedName>
    <domain>
        <recommendedName>
            <fullName evidence="17">Cytochrome P450</fullName>
            <ecNumber evidence="17">1.14.14.1</ecNumber>
        </recommendedName>
    </domain>
    <domain>
        <recommendedName>
            <fullName evidence="17">NADPH--cytochrome P450 reductase</fullName>
            <ecNumber evidence="17">1.6.2.4</ecNumber>
        </recommendedName>
    </domain>
</protein>
<proteinExistence type="inferred from homology"/>
<keyword evidence="11 17" id="KW-0560">Oxidoreductase</keyword>
<keyword evidence="8 17" id="KW-0274">FAD</keyword>
<dbReference type="OMA" id="HHDWVST"/>
<keyword evidence="5 17" id="KW-0285">Flavoprotein</keyword>
<keyword evidence="14 17" id="KW-0503">Monooxygenase</keyword>
<keyword evidence="13" id="KW-0843">Virulence</keyword>
<reference evidence="21 22" key="3">
    <citation type="journal article" date="2017" name="Mol. Plant Pathol.">
        <title>A gapless genome sequence of the fungus Botrytis cinerea.</title>
        <authorList>
            <person name="Van Kan J.A."/>
            <person name="Stassen J.H."/>
            <person name="Mosbach A."/>
            <person name="Van Der Lee T.A."/>
            <person name="Faino L."/>
            <person name="Farmer A.D."/>
            <person name="Papasotiriou D.G."/>
            <person name="Zhou S."/>
            <person name="Seidl M.F."/>
            <person name="Cottam E."/>
            <person name="Edel D."/>
            <person name="Hahn M."/>
            <person name="Schwartz D.C."/>
            <person name="Dietrich R.A."/>
            <person name="Widdison S."/>
            <person name="Scalliet G."/>
        </authorList>
    </citation>
    <scope>NUCLEOTIDE SEQUENCE [LARGE SCALE GENOMIC DNA]</scope>
    <source>
        <strain evidence="21 22">B05.10</strain>
    </source>
</reference>
<dbReference type="InterPro" id="IPR017938">
    <property type="entry name" value="Riboflavin_synthase-like_b-brl"/>
</dbReference>
<dbReference type="OrthoDB" id="1470350at2759"/>
<dbReference type="GO" id="GO:0010181">
    <property type="term" value="F:FMN binding"/>
    <property type="evidence" value="ECO:0007669"/>
    <property type="project" value="UniProtKB-UniRule"/>
</dbReference>
<dbReference type="Gene3D" id="3.40.50.360">
    <property type="match status" value="1"/>
</dbReference>
<comment type="catalytic activity">
    <reaction evidence="16 17">
        <text>2 oxidized [cytochrome P450] + NADPH = 2 reduced [cytochrome P450] + NADP(+) + H(+)</text>
        <dbReference type="Rhea" id="RHEA:24040"/>
        <dbReference type="Rhea" id="RHEA-COMP:14627"/>
        <dbReference type="Rhea" id="RHEA-COMP:14628"/>
        <dbReference type="ChEBI" id="CHEBI:15378"/>
        <dbReference type="ChEBI" id="CHEBI:55376"/>
        <dbReference type="ChEBI" id="CHEBI:57783"/>
        <dbReference type="ChEBI" id="CHEBI:58349"/>
        <dbReference type="ChEBI" id="CHEBI:60344"/>
        <dbReference type="EC" id="1.6.2.4"/>
    </reaction>
</comment>
<keyword evidence="22" id="KW-1185">Reference proteome</keyword>
<dbReference type="InterPro" id="IPR008254">
    <property type="entry name" value="Flavodoxin/NO_synth"/>
</dbReference>
<evidence type="ECO:0000256" key="10">
    <source>
        <dbReference type="ARBA" id="ARBA00022982"/>
    </source>
</evidence>
<dbReference type="SUPFAM" id="SSF52343">
    <property type="entry name" value="Ferredoxin reductase-like, C-terminal NADP-linked domain"/>
    <property type="match status" value="1"/>
</dbReference>
<dbReference type="FunFam" id="1.10.630.10:FF:000040">
    <property type="entry name" value="Bifunctional cytochrome P450/NADPH--P450 reductase"/>
    <property type="match status" value="1"/>
</dbReference>
<keyword evidence="10 17" id="KW-0249">Electron transport</keyword>
<evidence type="ECO:0000256" key="11">
    <source>
        <dbReference type="ARBA" id="ARBA00023002"/>
    </source>
</evidence>
<evidence type="ECO:0000256" key="1">
    <source>
        <dbReference type="ARBA" id="ARBA00001971"/>
    </source>
</evidence>
<organism evidence="21 22">
    <name type="scientific">Botryotinia fuckeliana (strain B05.10)</name>
    <name type="common">Noble rot fungus</name>
    <name type="synonym">Botrytis cinerea</name>
    <dbReference type="NCBI Taxonomy" id="332648"/>
    <lineage>
        <taxon>Eukaryota</taxon>
        <taxon>Fungi</taxon>
        <taxon>Dikarya</taxon>
        <taxon>Ascomycota</taxon>
        <taxon>Pezizomycotina</taxon>
        <taxon>Leotiomycetes</taxon>
        <taxon>Helotiales</taxon>
        <taxon>Sclerotiniaceae</taxon>
        <taxon>Botrytis</taxon>
    </lineage>
</organism>
<dbReference type="PANTHER" id="PTHR19384:SF127">
    <property type="entry name" value="BIFUNCTIONAL CYTOCHROME P450_NADPH--P450 REDUCTASE"/>
    <property type="match status" value="1"/>
</dbReference>
<dbReference type="PROSITE" id="PS51384">
    <property type="entry name" value="FAD_FR"/>
    <property type="match status" value="1"/>
</dbReference>
<feature type="binding site" description="axial binding residue" evidence="18">
    <location>
        <position position="407"/>
    </location>
    <ligand>
        <name>heme</name>
        <dbReference type="ChEBI" id="CHEBI:30413"/>
    </ligand>
    <ligandPart>
        <name>Fe</name>
        <dbReference type="ChEBI" id="CHEBI:18248"/>
    </ligandPart>
</feature>
<evidence type="ECO:0000256" key="16">
    <source>
        <dbReference type="ARBA" id="ARBA00049342"/>
    </source>
</evidence>
<dbReference type="FunFam" id="2.40.30.10:FF:000198">
    <property type="entry name" value="Bifunctional cytochrome P450/NADPH--P450 reductase"/>
    <property type="match status" value="1"/>
</dbReference>
<dbReference type="InterPro" id="IPR023206">
    <property type="entry name" value="Bifunctional_P450_P450_red"/>
</dbReference>
<evidence type="ECO:0000313" key="22">
    <source>
        <dbReference type="Proteomes" id="UP000001798"/>
    </source>
</evidence>
<dbReference type="InterPro" id="IPR039261">
    <property type="entry name" value="FNR_nucleotide-bd"/>
</dbReference>
<dbReference type="GO" id="GO:0070330">
    <property type="term" value="F:aromatase activity"/>
    <property type="evidence" value="ECO:0007669"/>
    <property type="project" value="UniProtKB-UniRule"/>
</dbReference>
<keyword evidence="9 17" id="KW-0521">NADP</keyword>
<dbReference type="RefSeq" id="XP_001546018.1">
    <property type="nucleotide sequence ID" value="XM_001545968.2"/>
</dbReference>
<evidence type="ECO:0000256" key="14">
    <source>
        <dbReference type="ARBA" id="ARBA00023033"/>
    </source>
</evidence>
<reference evidence="21 22" key="2">
    <citation type="journal article" date="2012" name="Eukaryot. Cell">
        <title>Genome update of Botrytis cinerea strains B05.10 and T4.</title>
        <authorList>
            <person name="Staats M."/>
            <person name="van Kan J.A."/>
        </authorList>
    </citation>
    <scope>NUCLEOTIDE SEQUENCE [LARGE SCALE GENOMIC DNA]</scope>
    <source>
        <strain evidence="21 22">B05.10</strain>
    </source>
</reference>
<dbReference type="PRINTS" id="PR00463">
    <property type="entry name" value="EP450I"/>
</dbReference>
<keyword evidence="12 17" id="KW-0408">Iron</keyword>
<dbReference type="EC" id="1.14.14.1" evidence="17"/>
<dbReference type="EC" id="1.6.2.4" evidence="17"/>
<dbReference type="Gene3D" id="2.40.30.10">
    <property type="entry name" value="Translation factors"/>
    <property type="match status" value="1"/>
</dbReference>
<evidence type="ECO:0000313" key="21">
    <source>
        <dbReference type="EMBL" id="ATZ46579.1"/>
    </source>
</evidence>
<dbReference type="InterPro" id="IPR002401">
    <property type="entry name" value="Cyt_P450_E_grp-I"/>
</dbReference>
<dbReference type="CDD" id="cd06206">
    <property type="entry name" value="bifunctional_CYPOR"/>
    <property type="match status" value="1"/>
</dbReference>
<keyword evidence="3 17" id="KW-0813">Transport</keyword>
<dbReference type="CDD" id="cd11068">
    <property type="entry name" value="CYP120A1"/>
    <property type="match status" value="1"/>
</dbReference>
<dbReference type="AlphaFoldDB" id="A0A384J7S1"/>
<feature type="domain" description="Flavodoxin-like" evidence="19">
    <location>
        <begin position="500"/>
        <end position="641"/>
    </location>
</feature>
<dbReference type="Proteomes" id="UP000001798">
    <property type="component" value="Chromosome 1"/>
</dbReference>
<dbReference type="GO" id="GO:0005829">
    <property type="term" value="C:cytosol"/>
    <property type="evidence" value="ECO:0007669"/>
    <property type="project" value="TreeGrafter"/>
</dbReference>
<dbReference type="InterPro" id="IPR036396">
    <property type="entry name" value="Cyt_P450_sf"/>
</dbReference>
<feature type="domain" description="FAD-binding FR-type" evidence="20">
    <location>
        <begin position="678"/>
        <end position="902"/>
    </location>
</feature>
<evidence type="ECO:0000256" key="9">
    <source>
        <dbReference type="ARBA" id="ARBA00022857"/>
    </source>
</evidence>
<comment type="cofactor">
    <cofactor evidence="17">
        <name>FAD</name>
        <dbReference type="ChEBI" id="CHEBI:57692"/>
    </cofactor>
    <cofactor evidence="17">
        <name>FMN</name>
        <dbReference type="ChEBI" id="CHEBI:58210"/>
    </cofactor>
</comment>
<dbReference type="GeneID" id="5426478"/>
<dbReference type="InterPro" id="IPR023173">
    <property type="entry name" value="NADPH_Cyt_P450_Rdtase_alpha"/>
</dbReference>
<accession>A0A384J7S1</accession>
<dbReference type="Pfam" id="PF00667">
    <property type="entry name" value="FAD_binding_1"/>
    <property type="match status" value="1"/>
</dbReference>
<dbReference type="PANTHER" id="PTHR19384">
    <property type="entry name" value="NITRIC OXIDE SYNTHASE-RELATED"/>
    <property type="match status" value="1"/>
</dbReference>
<dbReference type="InterPro" id="IPR017972">
    <property type="entry name" value="Cyt_P450_CS"/>
</dbReference>
<comment type="catalytic activity">
    <reaction evidence="15 17">
        <text>an organic molecule + reduced [NADPH--hemoprotein reductase] + O2 = an alcohol + oxidized [NADPH--hemoprotein reductase] + H2O + H(+)</text>
        <dbReference type="Rhea" id="RHEA:17149"/>
        <dbReference type="Rhea" id="RHEA-COMP:11964"/>
        <dbReference type="Rhea" id="RHEA-COMP:11965"/>
        <dbReference type="ChEBI" id="CHEBI:15377"/>
        <dbReference type="ChEBI" id="CHEBI:15378"/>
        <dbReference type="ChEBI" id="CHEBI:15379"/>
        <dbReference type="ChEBI" id="CHEBI:30879"/>
        <dbReference type="ChEBI" id="CHEBI:57618"/>
        <dbReference type="ChEBI" id="CHEBI:58210"/>
        <dbReference type="ChEBI" id="CHEBI:142491"/>
        <dbReference type="EC" id="1.14.14.1"/>
    </reaction>
</comment>
<dbReference type="InterPro" id="IPR001128">
    <property type="entry name" value="Cyt_P450"/>
</dbReference>
<keyword evidence="7 17" id="KW-0479">Metal-binding</keyword>
<dbReference type="GO" id="GO:0005506">
    <property type="term" value="F:iron ion binding"/>
    <property type="evidence" value="ECO:0007669"/>
    <property type="project" value="UniProtKB-UniRule"/>
</dbReference>
<gene>
    <name evidence="21" type="ORF">BCIN_01g11480</name>
</gene>
<evidence type="ECO:0000256" key="8">
    <source>
        <dbReference type="ARBA" id="ARBA00022827"/>
    </source>
</evidence>
<dbReference type="GO" id="GO:0050660">
    <property type="term" value="F:flavin adenine dinucleotide binding"/>
    <property type="evidence" value="ECO:0007669"/>
    <property type="project" value="TreeGrafter"/>
</dbReference>
<evidence type="ECO:0000256" key="12">
    <source>
        <dbReference type="ARBA" id="ARBA00023004"/>
    </source>
</evidence>
<dbReference type="GO" id="GO:0020037">
    <property type="term" value="F:heme binding"/>
    <property type="evidence" value="ECO:0007669"/>
    <property type="project" value="UniProtKB-UniRule"/>
</dbReference>
<keyword evidence="4 17" id="KW-0349">Heme</keyword>
<evidence type="ECO:0000256" key="4">
    <source>
        <dbReference type="ARBA" id="ARBA00022617"/>
    </source>
</evidence>
<dbReference type="VEuPathDB" id="FungiDB:Bcin01g11480"/>
<evidence type="ECO:0000256" key="5">
    <source>
        <dbReference type="ARBA" id="ARBA00022630"/>
    </source>
</evidence>
<dbReference type="Pfam" id="PF00067">
    <property type="entry name" value="p450"/>
    <property type="match status" value="1"/>
</dbReference>
<evidence type="ECO:0000256" key="6">
    <source>
        <dbReference type="ARBA" id="ARBA00022643"/>
    </source>
</evidence>
<dbReference type="PROSITE" id="PS00086">
    <property type="entry name" value="CYTOCHROME_P450"/>
    <property type="match status" value="1"/>
</dbReference>
<dbReference type="KEGG" id="bfu:BCIN_01g11480"/>
<comment type="cofactor">
    <cofactor evidence="1 17 18">
        <name>heme</name>
        <dbReference type="ChEBI" id="CHEBI:30413"/>
    </cofactor>
</comment>
<dbReference type="InterPro" id="IPR003097">
    <property type="entry name" value="CysJ-like_FAD-binding"/>
</dbReference>
<dbReference type="PROSITE" id="PS50902">
    <property type="entry name" value="FLAVODOXIN_LIKE"/>
    <property type="match status" value="1"/>
</dbReference>
<dbReference type="SUPFAM" id="SSF63380">
    <property type="entry name" value="Riboflavin synthase domain-like"/>
    <property type="match status" value="1"/>
</dbReference>
<dbReference type="PIRSF" id="PIRSF000209">
    <property type="entry name" value="Bifunctional_P450_P450R"/>
    <property type="match status" value="1"/>
</dbReference>
<dbReference type="InterPro" id="IPR001433">
    <property type="entry name" value="OxRdtase_FAD/NAD-bd"/>
</dbReference>
<dbReference type="EMBL" id="CP009805">
    <property type="protein sequence ID" value="ATZ46579.1"/>
    <property type="molecule type" value="Genomic_DNA"/>
</dbReference>
<evidence type="ECO:0000256" key="3">
    <source>
        <dbReference type="ARBA" id="ARBA00022448"/>
    </source>
</evidence>
<evidence type="ECO:0000256" key="18">
    <source>
        <dbReference type="PIRSR" id="PIRSR000209-1"/>
    </source>
</evidence>
<evidence type="ECO:0000256" key="17">
    <source>
        <dbReference type="PIRNR" id="PIRNR000209"/>
    </source>
</evidence>
<evidence type="ECO:0000256" key="2">
    <source>
        <dbReference type="ARBA" id="ARBA00010018"/>
    </source>
</evidence>
<evidence type="ECO:0000259" key="20">
    <source>
        <dbReference type="PROSITE" id="PS51384"/>
    </source>
</evidence>
<comment type="similarity">
    <text evidence="2 17">In the N-terminal section; belongs to the cytochrome P450 family.</text>
</comment>
<dbReference type="Gene3D" id="1.10.630.10">
    <property type="entry name" value="Cytochrome P450"/>
    <property type="match status" value="1"/>
</dbReference>